<sequence length="336" mass="38450">MKNLLYIGNKLEGENKTVSTIDTLSRYFKGEGFYVKTASSKSNKIIRLADMLWHIIINRKTTDYVLIDTYSTLNFYYAYVCGRLCKLLNLRYVPILHGGDLPKRLRKSPKLSKKLFRNAFINVAPSKYLFTKFKEEGVHNLVFIPNTIEINNYIYQERSIKDIRLLWVRSFSKIYNPGLAIEIVSDLKNEGYEAELCMVGPDKDGSLIETKALADKLNVKVTFTGKLEKQEWIELSNDYNIFINTTNVDNTPVSVIEAMALGLPVISTNVGGIPYLINNKVDGVLVEPNNVEAFVLAIKKLIEDKDMTIKITKNAKNKVENFDWNIVKKEWLKVLS</sequence>
<evidence type="ECO:0000259" key="1">
    <source>
        <dbReference type="Pfam" id="PF00534"/>
    </source>
</evidence>
<evidence type="ECO:0000313" key="2">
    <source>
        <dbReference type="EMBL" id="TYA71435.1"/>
    </source>
</evidence>
<dbReference type="CDD" id="cd03801">
    <property type="entry name" value="GT4_PimA-like"/>
    <property type="match status" value="1"/>
</dbReference>
<proteinExistence type="predicted"/>
<keyword evidence="3" id="KW-1185">Reference proteome</keyword>
<organism evidence="2 3">
    <name type="scientific">Seonamhaeicola marinus</name>
    <dbReference type="NCBI Taxonomy" id="1912246"/>
    <lineage>
        <taxon>Bacteria</taxon>
        <taxon>Pseudomonadati</taxon>
        <taxon>Bacteroidota</taxon>
        <taxon>Flavobacteriia</taxon>
        <taxon>Flavobacteriales</taxon>
        <taxon>Flavobacteriaceae</taxon>
    </lineage>
</organism>
<dbReference type="InterPro" id="IPR001296">
    <property type="entry name" value="Glyco_trans_1"/>
</dbReference>
<dbReference type="InterPro" id="IPR050194">
    <property type="entry name" value="Glycosyltransferase_grp1"/>
</dbReference>
<dbReference type="SUPFAM" id="SSF53756">
    <property type="entry name" value="UDP-Glycosyltransferase/glycogen phosphorylase"/>
    <property type="match status" value="1"/>
</dbReference>
<dbReference type="PANTHER" id="PTHR45947">
    <property type="entry name" value="SULFOQUINOVOSYL TRANSFERASE SQD2"/>
    <property type="match status" value="1"/>
</dbReference>
<reference evidence="2 3" key="1">
    <citation type="submission" date="2019-08" db="EMBL/GenBank/DDBJ databases">
        <title>Seonamhaeicola sediminis sp. nov., isolated from marine sediment.</title>
        <authorList>
            <person name="Cao W.R."/>
        </authorList>
    </citation>
    <scope>NUCLEOTIDE SEQUENCE [LARGE SCALE GENOMIC DNA]</scope>
    <source>
        <strain evidence="2 3">B011</strain>
    </source>
</reference>
<dbReference type="EMBL" id="VSDQ01000718">
    <property type="protein sequence ID" value="TYA71435.1"/>
    <property type="molecule type" value="Genomic_DNA"/>
</dbReference>
<evidence type="ECO:0000313" key="3">
    <source>
        <dbReference type="Proteomes" id="UP000323930"/>
    </source>
</evidence>
<dbReference type="GO" id="GO:0016757">
    <property type="term" value="F:glycosyltransferase activity"/>
    <property type="evidence" value="ECO:0007669"/>
    <property type="project" value="InterPro"/>
</dbReference>
<dbReference type="PANTHER" id="PTHR45947:SF3">
    <property type="entry name" value="SULFOQUINOVOSYL TRANSFERASE SQD2"/>
    <property type="match status" value="1"/>
</dbReference>
<dbReference type="Gene3D" id="3.40.50.2000">
    <property type="entry name" value="Glycogen Phosphorylase B"/>
    <property type="match status" value="2"/>
</dbReference>
<dbReference type="OrthoDB" id="139410at2"/>
<keyword evidence="2" id="KW-0808">Transferase</keyword>
<dbReference type="Proteomes" id="UP000323930">
    <property type="component" value="Unassembled WGS sequence"/>
</dbReference>
<dbReference type="RefSeq" id="WP_148544420.1">
    <property type="nucleotide sequence ID" value="NZ_VSDQ01000718.1"/>
</dbReference>
<gene>
    <name evidence="2" type="ORF">FUA24_17790</name>
</gene>
<dbReference type="AlphaFoldDB" id="A0A5D0HJM3"/>
<dbReference type="Pfam" id="PF00534">
    <property type="entry name" value="Glycos_transf_1"/>
    <property type="match status" value="1"/>
</dbReference>
<protein>
    <submittedName>
        <fullName evidence="2">Glycosyltransferase family 4 protein</fullName>
    </submittedName>
</protein>
<accession>A0A5D0HJM3</accession>
<comment type="caution">
    <text evidence="2">The sequence shown here is derived from an EMBL/GenBank/DDBJ whole genome shotgun (WGS) entry which is preliminary data.</text>
</comment>
<name>A0A5D0HJM3_9FLAO</name>
<feature type="domain" description="Glycosyl transferase family 1" evidence="1">
    <location>
        <begin position="161"/>
        <end position="317"/>
    </location>
</feature>